<keyword evidence="1" id="KW-0472">Membrane</keyword>
<protein>
    <submittedName>
        <fullName evidence="3">DUF1648 domain-containing protein</fullName>
    </submittedName>
</protein>
<dbReference type="RefSeq" id="WP_155699251.1">
    <property type="nucleotide sequence ID" value="NZ_CP034235.1"/>
</dbReference>
<feature type="transmembrane region" description="Helical" evidence="1">
    <location>
        <begin position="101"/>
        <end position="122"/>
    </location>
</feature>
<dbReference type="KEGG" id="ppsc:EHS13_04675"/>
<feature type="transmembrane region" description="Helical" evidence="1">
    <location>
        <begin position="60"/>
        <end position="80"/>
    </location>
</feature>
<name>A0A6B8RCP7_9BACL</name>
<keyword evidence="1" id="KW-1133">Transmembrane helix</keyword>
<evidence type="ECO:0000259" key="2">
    <source>
        <dbReference type="Pfam" id="PF07853"/>
    </source>
</evidence>
<sequence length="161" mass="18800">MNRPIISIPRTEVEFIHTIVSIAAILFTITYLVMTWTELPNSIPIHFNSLGKVDRWGSRYVLFILPLLSLAVYFGLSILAKFPHKYNYPVQITAGNAKKQYLNGRILLSWMKVEIVVLFSYIEWRIIQTALERLSGLGILFYVILIIFIMTIFNYLLRMRK</sequence>
<evidence type="ECO:0000256" key="1">
    <source>
        <dbReference type="SAM" id="Phobius"/>
    </source>
</evidence>
<feature type="domain" description="DUF1648" evidence="2">
    <location>
        <begin position="25"/>
        <end position="69"/>
    </location>
</feature>
<evidence type="ECO:0000313" key="4">
    <source>
        <dbReference type="Proteomes" id="UP000426246"/>
    </source>
</evidence>
<dbReference type="EMBL" id="CP034235">
    <property type="protein sequence ID" value="QGQ94251.1"/>
    <property type="molecule type" value="Genomic_DNA"/>
</dbReference>
<proteinExistence type="predicted"/>
<feature type="transmembrane region" description="Helical" evidence="1">
    <location>
        <begin position="134"/>
        <end position="157"/>
    </location>
</feature>
<keyword evidence="1" id="KW-0812">Transmembrane</keyword>
<accession>A0A6B8RCP7</accession>
<dbReference type="Proteomes" id="UP000426246">
    <property type="component" value="Chromosome"/>
</dbReference>
<evidence type="ECO:0000313" key="3">
    <source>
        <dbReference type="EMBL" id="QGQ94251.1"/>
    </source>
</evidence>
<dbReference type="AlphaFoldDB" id="A0A6B8RCP7"/>
<dbReference type="InterPro" id="IPR012867">
    <property type="entry name" value="DUF1648"/>
</dbReference>
<dbReference type="Pfam" id="PF07853">
    <property type="entry name" value="DUF1648"/>
    <property type="match status" value="1"/>
</dbReference>
<keyword evidence="4" id="KW-1185">Reference proteome</keyword>
<dbReference type="OrthoDB" id="9808690at2"/>
<gene>
    <name evidence="3" type="ORF">EHS13_04675</name>
</gene>
<feature type="transmembrane region" description="Helical" evidence="1">
    <location>
        <begin position="12"/>
        <end position="34"/>
    </location>
</feature>
<reference evidence="4" key="1">
    <citation type="submission" date="2018-11" db="EMBL/GenBank/DDBJ databases">
        <title>Complete genome sequence of Paenibacillus sp. ML311-T8.</title>
        <authorList>
            <person name="Nam Y.-D."/>
            <person name="Kang J."/>
            <person name="Chung W.-H."/>
            <person name="Park Y.S."/>
        </authorList>
    </citation>
    <scope>NUCLEOTIDE SEQUENCE [LARGE SCALE GENOMIC DNA]</scope>
    <source>
        <strain evidence="4">ML311-T8</strain>
    </source>
</reference>
<organism evidence="3 4">
    <name type="scientific">Paenibacillus psychroresistens</name>
    <dbReference type="NCBI Taxonomy" id="1778678"/>
    <lineage>
        <taxon>Bacteria</taxon>
        <taxon>Bacillati</taxon>
        <taxon>Bacillota</taxon>
        <taxon>Bacilli</taxon>
        <taxon>Bacillales</taxon>
        <taxon>Paenibacillaceae</taxon>
        <taxon>Paenibacillus</taxon>
    </lineage>
</organism>